<dbReference type="Pfam" id="PF01250">
    <property type="entry name" value="Ribosomal_S6"/>
    <property type="match status" value="1"/>
</dbReference>
<reference evidence="5 6" key="1">
    <citation type="journal article" date="2016" name="Nat. Commun.">
        <title>Thousands of microbial genomes shed light on interconnected biogeochemical processes in an aquifer system.</title>
        <authorList>
            <person name="Anantharaman K."/>
            <person name="Brown C.T."/>
            <person name="Hug L.A."/>
            <person name="Sharon I."/>
            <person name="Castelle C.J."/>
            <person name="Probst A.J."/>
            <person name="Thomas B.C."/>
            <person name="Singh A."/>
            <person name="Wilkins M.J."/>
            <person name="Karaoz U."/>
            <person name="Brodie E.L."/>
            <person name="Williams K.H."/>
            <person name="Hubbard S.S."/>
            <person name="Banfield J.F."/>
        </authorList>
    </citation>
    <scope>NUCLEOTIDE SEQUENCE [LARGE SCALE GENOMIC DNA]</scope>
</reference>
<dbReference type="InterPro" id="IPR014717">
    <property type="entry name" value="Transl_elong_EF1B/ribsomal_bS6"/>
</dbReference>
<dbReference type="InterPro" id="IPR000529">
    <property type="entry name" value="Ribosomal_bS6"/>
</dbReference>
<dbReference type="GO" id="GO:0019843">
    <property type="term" value="F:rRNA binding"/>
    <property type="evidence" value="ECO:0007669"/>
    <property type="project" value="InterPro"/>
</dbReference>
<comment type="caution">
    <text evidence="5">The sequence shown here is derived from an EMBL/GenBank/DDBJ whole genome shotgun (WGS) entry which is preliminary data.</text>
</comment>
<dbReference type="STRING" id="1802165.A3F94_02255"/>
<dbReference type="GO" id="GO:0005840">
    <property type="term" value="C:ribosome"/>
    <property type="evidence" value="ECO:0007669"/>
    <property type="project" value="InterPro"/>
</dbReference>
<dbReference type="AlphaFoldDB" id="A0A1G2HFT6"/>
<dbReference type="SUPFAM" id="SSF54995">
    <property type="entry name" value="Ribosomal protein S6"/>
    <property type="match status" value="1"/>
</dbReference>
<dbReference type="Gene3D" id="3.30.70.60">
    <property type="match status" value="1"/>
</dbReference>
<feature type="region of interest" description="Disordered" evidence="4">
    <location>
        <begin position="137"/>
        <end position="157"/>
    </location>
</feature>
<gene>
    <name evidence="5" type="ORF">A3F94_02255</name>
</gene>
<dbReference type="GO" id="GO:0006412">
    <property type="term" value="P:translation"/>
    <property type="evidence" value="ECO:0007669"/>
    <property type="project" value="InterPro"/>
</dbReference>
<accession>A0A1G2HFT6</accession>
<comment type="similarity">
    <text evidence="1">Belongs to the bacterial ribosomal protein bS6 family.</text>
</comment>
<dbReference type="Proteomes" id="UP000176770">
    <property type="component" value="Unassembled WGS sequence"/>
</dbReference>
<evidence type="ECO:0000256" key="3">
    <source>
        <dbReference type="ARBA" id="ARBA00035520"/>
    </source>
</evidence>
<evidence type="ECO:0000313" key="5">
    <source>
        <dbReference type="EMBL" id="OGZ61366.1"/>
    </source>
</evidence>
<proteinExistence type="inferred from homology"/>
<dbReference type="GO" id="GO:0003735">
    <property type="term" value="F:structural constituent of ribosome"/>
    <property type="evidence" value="ECO:0007669"/>
    <property type="project" value="InterPro"/>
</dbReference>
<dbReference type="EMBL" id="MHOK01000024">
    <property type="protein sequence ID" value="OGZ61366.1"/>
    <property type="molecule type" value="Genomic_DNA"/>
</dbReference>
<evidence type="ECO:0000256" key="4">
    <source>
        <dbReference type="SAM" id="MobiDB-lite"/>
    </source>
</evidence>
<name>A0A1G2HFT6_9BACT</name>
<dbReference type="InterPro" id="IPR035980">
    <property type="entry name" value="Ribosomal_bS6_sf"/>
</dbReference>
<evidence type="ECO:0000313" key="6">
    <source>
        <dbReference type="Proteomes" id="UP000176770"/>
    </source>
</evidence>
<sequence length="178" mass="20539">MVETAEKTIQNTQTKNTGSFYDLYIILSPTIIDENISTLENTIKTIIEKNEGKIEKTNKFIKKELIHAVQGSRSAYSSSVYFWMEPEKIENVQNEIKELEQDILRFMLTKTTPEIFKTKTITRAVVDKIERESEERIRGKVGSVSEPTKISTEKSVETKDRVTLDDIDKQLDEIMDTL</sequence>
<protein>
    <recommendedName>
        <fullName evidence="2">Small ribosomal subunit protein bS6</fullName>
    </recommendedName>
    <alternativeName>
        <fullName evidence="3">30S ribosomal protein S6</fullName>
    </alternativeName>
</protein>
<evidence type="ECO:0000256" key="1">
    <source>
        <dbReference type="ARBA" id="ARBA00009512"/>
    </source>
</evidence>
<organism evidence="5 6">
    <name type="scientific">Candidatus Spechtbacteria bacterium RIFCSPLOWO2_12_FULL_38_22</name>
    <dbReference type="NCBI Taxonomy" id="1802165"/>
    <lineage>
        <taxon>Bacteria</taxon>
        <taxon>Candidatus Spechtiibacteriota</taxon>
    </lineage>
</organism>
<evidence type="ECO:0000256" key="2">
    <source>
        <dbReference type="ARBA" id="ARBA00035294"/>
    </source>
</evidence>